<feature type="domain" description="PAC" evidence="19">
    <location>
        <begin position="797"/>
        <end position="848"/>
    </location>
</feature>
<keyword evidence="9" id="KW-0067">ATP-binding</keyword>
<dbReference type="Pfam" id="PF02518">
    <property type="entry name" value="HATPase_c"/>
    <property type="match status" value="1"/>
</dbReference>
<dbReference type="Pfam" id="PF13188">
    <property type="entry name" value="PAS_8"/>
    <property type="match status" value="1"/>
</dbReference>
<comment type="caution">
    <text evidence="20">The sequence shown here is derived from an EMBL/GenBank/DDBJ whole genome shotgun (WGS) entry which is preliminary data.</text>
</comment>
<dbReference type="RefSeq" id="WP_413265926.1">
    <property type="nucleotide sequence ID" value="NZ_JBHFNR010000192.1"/>
</dbReference>
<dbReference type="Pfam" id="PF00072">
    <property type="entry name" value="Response_reg"/>
    <property type="match status" value="1"/>
</dbReference>
<dbReference type="InterPro" id="IPR000700">
    <property type="entry name" value="PAS-assoc_C"/>
</dbReference>
<evidence type="ECO:0000256" key="1">
    <source>
        <dbReference type="ARBA" id="ARBA00000085"/>
    </source>
</evidence>
<feature type="coiled-coil region" evidence="14">
    <location>
        <begin position="1206"/>
        <end position="1233"/>
    </location>
</feature>
<organism evidence="20 21">
    <name type="scientific">Floridaenema flaviceps BLCC-F50</name>
    <dbReference type="NCBI Taxonomy" id="3153642"/>
    <lineage>
        <taxon>Bacteria</taxon>
        <taxon>Bacillati</taxon>
        <taxon>Cyanobacteriota</taxon>
        <taxon>Cyanophyceae</taxon>
        <taxon>Oscillatoriophycideae</taxon>
        <taxon>Aerosakkonematales</taxon>
        <taxon>Aerosakkonemataceae</taxon>
        <taxon>Floridanema</taxon>
        <taxon>Floridanema flaviceps</taxon>
    </lineage>
</organism>
<feature type="domain" description="PAC" evidence="19">
    <location>
        <begin position="1163"/>
        <end position="1215"/>
    </location>
</feature>
<keyword evidence="21" id="KW-1185">Reference proteome</keyword>
<feature type="domain" description="PAS" evidence="18">
    <location>
        <begin position="597"/>
        <end position="667"/>
    </location>
</feature>
<evidence type="ECO:0000256" key="10">
    <source>
        <dbReference type="ARBA" id="ARBA00022989"/>
    </source>
</evidence>
<dbReference type="Gene3D" id="1.20.120.620">
    <property type="entry name" value="Backbone structure of the membrane domain of e. Coli histidine kinase receptor kdpd"/>
    <property type="match status" value="1"/>
</dbReference>
<reference evidence="20 21" key="1">
    <citation type="submission" date="2024-09" db="EMBL/GenBank/DDBJ databases">
        <title>Floridaenema gen nov. (Aerosakkonemataceae, Aerosakkonematales ord. nov., Cyanobacteria) from benthic tropical and subtropical fresh waters, with the description of four new species.</title>
        <authorList>
            <person name="Moretto J.A."/>
            <person name="Berthold D.E."/>
            <person name="Lefler F.W."/>
            <person name="Huang I.-S."/>
            <person name="Laughinghouse H. IV."/>
        </authorList>
    </citation>
    <scope>NUCLEOTIDE SEQUENCE [LARGE SCALE GENOMIC DNA]</scope>
    <source>
        <strain evidence="20 21">BLCC-F50</strain>
    </source>
</reference>
<feature type="domain" description="PAS" evidence="18">
    <location>
        <begin position="966"/>
        <end position="1008"/>
    </location>
</feature>
<keyword evidence="7" id="KW-0547">Nucleotide-binding</keyword>
<dbReference type="Gene3D" id="1.10.287.130">
    <property type="match status" value="1"/>
</dbReference>
<dbReference type="InterPro" id="IPR001789">
    <property type="entry name" value="Sig_transdc_resp-reg_receiver"/>
</dbReference>
<dbReference type="PANTHER" id="PTHR43547:SF2">
    <property type="entry name" value="HYBRID SIGNAL TRANSDUCTION HISTIDINE KINASE C"/>
    <property type="match status" value="1"/>
</dbReference>
<feature type="domain" description="PAS" evidence="18">
    <location>
        <begin position="849"/>
        <end position="900"/>
    </location>
</feature>
<dbReference type="InterPro" id="IPR025201">
    <property type="entry name" value="KdpD_TM"/>
</dbReference>
<dbReference type="InterPro" id="IPR036097">
    <property type="entry name" value="HisK_dim/P_sf"/>
</dbReference>
<dbReference type="InterPro" id="IPR000014">
    <property type="entry name" value="PAS"/>
</dbReference>
<feature type="domain" description="PAC" evidence="19">
    <location>
        <begin position="218"/>
        <end position="270"/>
    </location>
</feature>
<dbReference type="InterPro" id="IPR011006">
    <property type="entry name" value="CheY-like_superfamily"/>
</dbReference>
<keyword evidence="12 15" id="KW-0472">Membrane</keyword>
<dbReference type="Gene3D" id="3.30.565.10">
    <property type="entry name" value="Histidine kinase-like ATPase, C-terminal domain"/>
    <property type="match status" value="1"/>
</dbReference>
<feature type="domain" description="PAS" evidence="18">
    <location>
        <begin position="143"/>
        <end position="198"/>
    </location>
</feature>
<dbReference type="InterPro" id="IPR003594">
    <property type="entry name" value="HATPase_dom"/>
</dbReference>
<dbReference type="InterPro" id="IPR005467">
    <property type="entry name" value="His_kinase_dom"/>
</dbReference>
<dbReference type="InterPro" id="IPR004358">
    <property type="entry name" value="Sig_transdc_His_kin-like_C"/>
</dbReference>
<evidence type="ECO:0000256" key="15">
    <source>
        <dbReference type="SAM" id="Phobius"/>
    </source>
</evidence>
<dbReference type="CDD" id="cd00082">
    <property type="entry name" value="HisKA"/>
    <property type="match status" value="1"/>
</dbReference>
<dbReference type="Pfam" id="PF08448">
    <property type="entry name" value="PAS_4"/>
    <property type="match status" value="3"/>
</dbReference>
<dbReference type="EC" id="2.7.13.3" evidence="3"/>
<feature type="coiled-coil region" evidence="14">
    <location>
        <begin position="401"/>
        <end position="439"/>
    </location>
</feature>
<evidence type="ECO:0000256" key="2">
    <source>
        <dbReference type="ARBA" id="ARBA00004141"/>
    </source>
</evidence>
<dbReference type="SUPFAM" id="SSF55785">
    <property type="entry name" value="PYP-like sensor domain (PAS domain)"/>
    <property type="match status" value="8"/>
</dbReference>
<evidence type="ECO:0000256" key="6">
    <source>
        <dbReference type="ARBA" id="ARBA00022692"/>
    </source>
</evidence>
<dbReference type="InterPro" id="IPR003661">
    <property type="entry name" value="HisK_dim/P_dom"/>
</dbReference>
<feature type="domain" description="PAC" evidence="19">
    <location>
        <begin position="1040"/>
        <end position="1089"/>
    </location>
</feature>
<feature type="domain" description="Histidine kinase" evidence="16">
    <location>
        <begin position="1240"/>
        <end position="1479"/>
    </location>
</feature>
<accession>A0ABV4XZ02</accession>
<dbReference type="PROSITE" id="PS50110">
    <property type="entry name" value="RESPONSE_REGULATORY"/>
    <property type="match status" value="1"/>
</dbReference>
<dbReference type="InterPro" id="IPR013655">
    <property type="entry name" value="PAS_fold_3"/>
</dbReference>
<keyword evidence="4 13" id="KW-0597">Phosphoprotein</keyword>
<dbReference type="Gene3D" id="3.30.450.20">
    <property type="entry name" value="PAS domain"/>
    <property type="match status" value="8"/>
</dbReference>
<sequence>MRAIINMYSFIFALVEKIIGKNKSLQQWGYAIAIVAVAIVTIVKLLLNPIFGVTTPFLLYFAAVMISSLYGGWRGGILATILSALFGYYLFLNPTHLLQAGSFGQMLRLVIFLGEGLLITAIVSALKSTTQQLRLNQKTLAESEELYRSLVDVVQDYAIFMLDSHGYVISWNKGAERLKGYRADKIIGQHFSRFYPQEDLEQGLLELALQTAATTGSVQTEGWHIRKDGSRFWANVLITALRDEAGNIKGFSNVTRDVTAIKEYEAERDRLITELQLERSRLETILEQMPVGVSMAEAPTGKLIFGNQEMLRILRHSFIQAENIQQYQQYKTFHPDGRPYQPHETVLARTITRGEVVKDEEITILRGDGTYGTILANSTPFYNAQGQIEAGLVAFLDISDRKQVQEQLANLNTILEQRVQERTAQLEQARNEAQSTLNLLNGIIEGTNDLIAAVDLEFRFTAFNTAYKREFTKVFGREPELGMNIIDAVAHLPIEQAKVRESWDRALQGDNYTIIQAFDTINSERYYYEINFSSIKDTNNQLIGTSQIVRNVSDRIRNEEQILNLNQELEQRVIERTQALEIEIQERIKIEANLRESEERFRTLADNISQFAWMADEKGWLFWYNLRWFDYTGTNLEEMQGWGWEKVHHPDHLQRVIESFTHSLNTGEPWEDTFPLLSKEGEFRWFLSRALPIRDEQGNIVRWFGTNTDIQDIKEVQDALRESNAILNAINTTTPTMIYAKNLAGQMLIANPAVLTALVKSETEVIGKTDAEFLPDRQQAEYIMANDRRVMETGEVQTYEESLDFPIGKRTYISTKLPYRDKDGSIIGLIGISTDISDRKRVEENLEAKNREITNILDSITDGFASLDKDWRYTFVNPKAEDILGKQKSELLGKNVWEVFPEAVGLPGYNYCYQAVNEQVTIEYEEFHPFLNKWLNVRLYPSVDGLTLYFQNITKRKQAEIALRLSESKFRQLADANVVGIIVANYAGEITEANDAFLQMLGYVRSDLKAGEVSWRNITPIEYFPLDEQKWQELQQTGKVYFEKEYLHKNGSRIPVLIAAAKLEGNEEAAICMIVDLTERKQAENALRESEQRFRNLADSMPQIVWTANPDGTIDYYNQRIREFSGCEQQPDRSWKWQSVLHPDDEQLTIKLWQQAVETGEIYECEHRIKRVDGEFRWHLSRGMPVKDEQGRVIKWYGTATDIHAQKQYQAEREELLRREQAARTEAESASRLKDEFLATLSHELRTPMNAMLGWTTMLRTRTLSEATVARALETIERNTKTLNQLIEDILDVSRIIRGKVRLNLQPLELLPVMEQAIETIKPTAAVKDIQILLQPLQVNSLKVMADSSRLQQIIWNLLSNAIKFTPNGGSVNIKLSAVMARARESAEKQKYDSCPILNSHHAQIQITDTGIGIAPEFLPFVFDRFRQADGSITRSHGGLGLGLAIVRHLVELHGGTVHVSSLGIGQGATFTVNLPLVLQSSAQEQTGRREGDISSYADYSLLKDLEVLVVDDEPDVRDLVSVILEDRGAKVTTVGSAQEAFTTLLQKSPPDIIVSDIGMPEGDGYSLIRQIRKLPPEAGGEIPAIALTAYASVEDYNRALSAGFNLHIPKPVDPTELTMAIAHIVKHNSSGQKESFKF</sequence>
<evidence type="ECO:0000256" key="7">
    <source>
        <dbReference type="ARBA" id="ARBA00022741"/>
    </source>
</evidence>
<dbReference type="SMART" id="SM00388">
    <property type="entry name" value="HisKA"/>
    <property type="match status" value="1"/>
</dbReference>
<dbReference type="CDD" id="cd17580">
    <property type="entry name" value="REC_2_DhkD-like"/>
    <property type="match status" value="1"/>
</dbReference>
<comment type="catalytic activity">
    <reaction evidence="1">
        <text>ATP + protein L-histidine = ADP + protein N-phospho-L-histidine.</text>
        <dbReference type="EC" id="2.7.13.3"/>
    </reaction>
</comment>
<evidence type="ECO:0000256" key="9">
    <source>
        <dbReference type="ARBA" id="ARBA00022840"/>
    </source>
</evidence>
<dbReference type="PROSITE" id="PS50109">
    <property type="entry name" value="HIS_KIN"/>
    <property type="match status" value="1"/>
</dbReference>
<dbReference type="CDD" id="cd16922">
    <property type="entry name" value="HATPase_EvgS-ArcB-TorS-like"/>
    <property type="match status" value="1"/>
</dbReference>
<evidence type="ECO:0000313" key="21">
    <source>
        <dbReference type="Proteomes" id="UP001576784"/>
    </source>
</evidence>
<evidence type="ECO:0000313" key="20">
    <source>
        <dbReference type="EMBL" id="MFB2896297.1"/>
    </source>
</evidence>
<dbReference type="Pfam" id="PF13426">
    <property type="entry name" value="PAS_9"/>
    <property type="match status" value="2"/>
</dbReference>
<dbReference type="InterPro" id="IPR035965">
    <property type="entry name" value="PAS-like_dom_sf"/>
</dbReference>
<evidence type="ECO:0000256" key="13">
    <source>
        <dbReference type="PROSITE-ProRule" id="PRU00169"/>
    </source>
</evidence>
<dbReference type="PROSITE" id="PS50113">
    <property type="entry name" value="PAC"/>
    <property type="match status" value="6"/>
</dbReference>
<keyword evidence="10 15" id="KW-1133">Transmembrane helix</keyword>
<keyword evidence="11" id="KW-0902">Two-component regulatory system</keyword>
<gene>
    <name evidence="20" type="ORF">ACE1CI_25585</name>
</gene>
<dbReference type="SUPFAM" id="SSF47384">
    <property type="entry name" value="Homodimeric domain of signal transducing histidine kinase"/>
    <property type="match status" value="1"/>
</dbReference>
<evidence type="ECO:0000256" key="8">
    <source>
        <dbReference type="ARBA" id="ARBA00022777"/>
    </source>
</evidence>
<dbReference type="SMART" id="SM00091">
    <property type="entry name" value="PAS"/>
    <property type="match status" value="8"/>
</dbReference>
<feature type="transmembrane region" description="Helical" evidence="15">
    <location>
        <begin position="28"/>
        <end position="47"/>
    </location>
</feature>
<evidence type="ECO:0000256" key="12">
    <source>
        <dbReference type="ARBA" id="ARBA00023136"/>
    </source>
</evidence>
<dbReference type="InterPro" id="IPR001610">
    <property type="entry name" value="PAC"/>
</dbReference>
<dbReference type="Proteomes" id="UP001576784">
    <property type="component" value="Unassembled WGS sequence"/>
</dbReference>
<evidence type="ECO:0000256" key="14">
    <source>
        <dbReference type="SAM" id="Coils"/>
    </source>
</evidence>
<feature type="transmembrane region" description="Helical" evidence="15">
    <location>
        <begin position="77"/>
        <end position="94"/>
    </location>
</feature>
<dbReference type="SMART" id="SM00086">
    <property type="entry name" value="PAC"/>
    <property type="match status" value="6"/>
</dbReference>
<keyword evidence="6 15" id="KW-0812">Transmembrane</keyword>
<feature type="domain" description="Response regulatory" evidence="17">
    <location>
        <begin position="1507"/>
        <end position="1626"/>
    </location>
</feature>
<feature type="domain" description="PAC" evidence="19">
    <location>
        <begin position="670"/>
        <end position="722"/>
    </location>
</feature>
<dbReference type="InterPro" id="IPR038318">
    <property type="entry name" value="KdpD_sf"/>
</dbReference>
<dbReference type="PRINTS" id="PR00344">
    <property type="entry name" value="BCTRLSENSOR"/>
</dbReference>
<comment type="subcellular location">
    <subcellularLocation>
        <location evidence="2">Membrane</location>
        <topology evidence="2">Multi-pass membrane protein</topology>
    </subcellularLocation>
</comment>
<evidence type="ECO:0000256" key="4">
    <source>
        <dbReference type="ARBA" id="ARBA00022553"/>
    </source>
</evidence>
<dbReference type="NCBIfam" id="TIGR00229">
    <property type="entry name" value="sensory_box"/>
    <property type="match status" value="8"/>
</dbReference>
<dbReference type="SUPFAM" id="SSF55874">
    <property type="entry name" value="ATPase domain of HSP90 chaperone/DNA topoisomerase II/histidine kinase"/>
    <property type="match status" value="1"/>
</dbReference>
<evidence type="ECO:0000256" key="5">
    <source>
        <dbReference type="ARBA" id="ARBA00022679"/>
    </source>
</evidence>
<feature type="domain" description="PAC" evidence="19">
    <location>
        <begin position="358"/>
        <end position="410"/>
    </location>
</feature>
<dbReference type="PANTHER" id="PTHR43547">
    <property type="entry name" value="TWO-COMPONENT HISTIDINE KINASE"/>
    <property type="match status" value="1"/>
</dbReference>
<proteinExistence type="predicted"/>
<keyword evidence="5" id="KW-0808">Transferase</keyword>
<feature type="transmembrane region" description="Helical" evidence="15">
    <location>
        <begin position="106"/>
        <end position="126"/>
    </location>
</feature>
<keyword evidence="14" id="KW-0175">Coiled coil</keyword>
<dbReference type="SMART" id="SM00448">
    <property type="entry name" value="REC"/>
    <property type="match status" value="1"/>
</dbReference>
<dbReference type="PROSITE" id="PS50112">
    <property type="entry name" value="PAS"/>
    <property type="match status" value="5"/>
</dbReference>
<evidence type="ECO:0000259" key="17">
    <source>
        <dbReference type="PROSITE" id="PS50110"/>
    </source>
</evidence>
<evidence type="ECO:0000259" key="18">
    <source>
        <dbReference type="PROSITE" id="PS50112"/>
    </source>
</evidence>
<dbReference type="InterPro" id="IPR036890">
    <property type="entry name" value="HATPase_C_sf"/>
</dbReference>
<dbReference type="Pfam" id="PF13493">
    <property type="entry name" value="DUF4118"/>
    <property type="match status" value="1"/>
</dbReference>
<dbReference type="SUPFAM" id="SSF52172">
    <property type="entry name" value="CheY-like"/>
    <property type="match status" value="1"/>
</dbReference>
<keyword evidence="8" id="KW-0418">Kinase</keyword>
<dbReference type="Pfam" id="PF00512">
    <property type="entry name" value="HisKA"/>
    <property type="match status" value="1"/>
</dbReference>
<dbReference type="InterPro" id="IPR013656">
    <property type="entry name" value="PAS_4"/>
</dbReference>
<dbReference type="Pfam" id="PF08447">
    <property type="entry name" value="PAS_3"/>
    <property type="match status" value="2"/>
</dbReference>
<evidence type="ECO:0000256" key="3">
    <source>
        <dbReference type="ARBA" id="ARBA00012438"/>
    </source>
</evidence>
<dbReference type="SMART" id="SM00387">
    <property type="entry name" value="HATPase_c"/>
    <property type="match status" value="1"/>
</dbReference>
<feature type="domain" description="PAS" evidence="18">
    <location>
        <begin position="1090"/>
        <end position="1160"/>
    </location>
</feature>
<evidence type="ECO:0000259" key="19">
    <source>
        <dbReference type="PROSITE" id="PS50113"/>
    </source>
</evidence>
<feature type="modified residue" description="4-aspartylphosphate" evidence="13">
    <location>
        <position position="1557"/>
    </location>
</feature>
<evidence type="ECO:0000256" key="11">
    <source>
        <dbReference type="ARBA" id="ARBA00023012"/>
    </source>
</evidence>
<evidence type="ECO:0000259" key="16">
    <source>
        <dbReference type="PROSITE" id="PS50109"/>
    </source>
</evidence>
<name>A0ABV4XZ02_9CYAN</name>
<dbReference type="Gene3D" id="3.40.50.2300">
    <property type="match status" value="1"/>
</dbReference>
<protein>
    <recommendedName>
        <fullName evidence="3">histidine kinase</fullName>
        <ecNumber evidence="3">2.7.13.3</ecNumber>
    </recommendedName>
</protein>
<dbReference type="CDD" id="cd00130">
    <property type="entry name" value="PAS"/>
    <property type="match status" value="7"/>
</dbReference>
<dbReference type="EMBL" id="JBHFNR010000192">
    <property type="protein sequence ID" value="MFB2896297.1"/>
    <property type="molecule type" value="Genomic_DNA"/>
</dbReference>